<reference evidence="1" key="1">
    <citation type="submission" date="2019-08" db="EMBL/GenBank/DDBJ databases">
        <authorList>
            <person name="Kucharzyk K."/>
            <person name="Murdoch R.W."/>
            <person name="Higgins S."/>
            <person name="Loffler F."/>
        </authorList>
    </citation>
    <scope>NUCLEOTIDE SEQUENCE</scope>
</reference>
<comment type="caution">
    <text evidence="1">The sequence shown here is derived from an EMBL/GenBank/DDBJ whole genome shotgun (WGS) entry which is preliminary data.</text>
</comment>
<organism evidence="1">
    <name type="scientific">bioreactor metagenome</name>
    <dbReference type="NCBI Taxonomy" id="1076179"/>
    <lineage>
        <taxon>unclassified sequences</taxon>
        <taxon>metagenomes</taxon>
        <taxon>ecological metagenomes</taxon>
    </lineage>
</organism>
<dbReference type="EMBL" id="VSSQ01028027">
    <property type="protein sequence ID" value="MPM77555.1"/>
    <property type="molecule type" value="Genomic_DNA"/>
</dbReference>
<name>A0A645CKU1_9ZZZZ</name>
<proteinExistence type="predicted"/>
<protein>
    <submittedName>
        <fullName evidence="1">Uncharacterized protein</fullName>
    </submittedName>
</protein>
<accession>A0A645CKU1</accession>
<evidence type="ECO:0000313" key="1">
    <source>
        <dbReference type="EMBL" id="MPM77555.1"/>
    </source>
</evidence>
<sequence length="160" mass="16725">MADLHQTEIAVRGQVKVVGAGQPLVSVGHQLAADAVCGKVNPHLTVSDLLVGVGGTGGVGTPRCNGFTCFKSTVRVIGRTSGIHVRQRVTGSHGADGQQRRGCRAVTVQCAFVVPVATVENQRSRFIRAGFGVQLIDSHQPVHVPVAVVVGVNLIHRGRS</sequence>
<dbReference type="AlphaFoldDB" id="A0A645CKU1"/>
<gene>
    <name evidence="1" type="ORF">SDC9_124561</name>
</gene>